<proteinExistence type="predicted"/>
<protein>
    <submittedName>
        <fullName evidence="1">Sensor domain-containing protein</fullName>
    </submittedName>
</protein>
<organism evidence="1 2">
    <name type="scientific">Mycobacterium avium subsp. hominissuis</name>
    <dbReference type="NCBI Taxonomy" id="439334"/>
    <lineage>
        <taxon>Bacteria</taxon>
        <taxon>Bacillati</taxon>
        <taxon>Actinomycetota</taxon>
        <taxon>Actinomycetes</taxon>
        <taxon>Mycobacteriales</taxon>
        <taxon>Mycobacteriaceae</taxon>
        <taxon>Mycobacterium</taxon>
        <taxon>Mycobacterium avium complex (MAC)</taxon>
    </lineage>
</organism>
<sequence length="247" mass="25510">MRRLAATLAATGMLVAGCGAGNHGAAPSSTATGSTASPKTPLARGALPDLMLSPNDIDTALGVTGTTSDPPFTALGEDPVRRTDYTFPAECKYTTHAGLASEYAGSGSTAVYGYHDLAPTPAGANQLESPEVYQFVVLFPSPEQASAFLSASSARWPACANRQDTVPTDGTNPELRWKVGPVTNANGMLSTQVTVTVNGNGVNVTMPCQRALTARNNVVIDVDACRKDVGDLGIDIAKQIAGKVDKQ</sequence>
<dbReference type="AlphaFoldDB" id="A0A2A3L4D8"/>
<dbReference type="Gene3D" id="3.40.1000.70">
    <property type="entry name" value="PknH-like extracellular domain"/>
    <property type="match status" value="1"/>
</dbReference>
<reference evidence="1 2" key="1">
    <citation type="journal article" date="2017" name="Genome Biol. Evol.">
        <title>Population Structure and Local Adaptation of MAC Lung Disease Agent Mycobacterium avium subsp. hominissuis.</title>
        <authorList>
            <person name="Yano H."/>
            <person name="Iwamoto T."/>
            <person name="Nishiuchi Y."/>
            <person name="Nakajima C."/>
            <person name="Starkova D.A."/>
            <person name="Mokrousov I."/>
            <person name="Narvskaya O."/>
            <person name="Yoshida S."/>
            <person name="Arikawa K."/>
            <person name="Nakanishi N."/>
            <person name="Osaki K."/>
            <person name="Nakagawa I."/>
            <person name="Ato M."/>
            <person name="Suzuki Y."/>
            <person name="Maruyama F."/>
        </authorList>
    </citation>
    <scope>NUCLEOTIDE SEQUENCE [LARGE SCALE GENOMIC DNA]</scope>
    <source>
        <strain evidence="1 2">OCU466</strain>
    </source>
</reference>
<dbReference type="GeneID" id="75269716"/>
<comment type="caution">
    <text evidence="1">The sequence shown here is derived from an EMBL/GenBank/DDBJ whole genome shotgun (WGS) entry which is preliminary data.</text>
</comment>
<accession>A0A2A3L4D8</accession>
<dbReference type="InterPro" id="IPR038232">
    <property type="entry name" value="PknH-like_Extracell_sf"/>
</dbReference>
<dbReference type="Pfam" id="PF14032">
    <property type="entry name" value="PknH_C"/>
    <property type="match status" value="1"/>
</dbReference>
<dbReference type="RefSeq" id="WP_033719675.1">
    <property type="nucleotide sequence ID" value="NZ_BDMX01000011.1"/>
</dbReference>
<evidence type="ECO:0000313" key="2">
    <source>
        <dbReference type="Proteomes" id="UP000218842"/>
    </source>
</evidence>
<dbReference type="PROSITE" id="PS51257">
    <property type="entry name" value="PROKAR_LIPOPROTEIN"/>
    <property type="match status" value="1"/>
</dbReference>
<dbReference type="EMBL" id="LBGZ01000131">
    <property type="protein sequence ID" value="PBJ31078.1"/>
    <property type="molecule type" value="Genomic_DNA"/>
</dbReference>
<dbReference type="InterPro" id="IPR026954">
    <property type="entry name" value="PknH-like_Extracell"/>
</dbReference>
<name>A0A2A3L4D8_MYCAV</name>
<gene>
    <name evidence="1" type="ORF">XV03_21820</name>
</gene>
<evidence type="ECO:0000313" key="1">
    <source>
        <dbReference type="EMBL" id="PBJ31078.1"/>
    </source>
</evidence>
<dbReference type="Proteomes" id="UP000218842">
    <property type="component" value="Unassembled WGS sequence"/>
</dbReference>